<proteinExistence type="predicted"/>
<dbReference type="Proteomes" id="UP000199251">
    <property type="component" value="Unassembled WGS sequence"/>
</dbReference>
<reference evidence="1 2" key="1">
    <citation type="submission" date="2015-03" db="EMBL/GenBank/DDBJ databases">
        <authorList>
            <person name="Urmite Genomes"/>
        </authorList>
    </citation>
    <scope>NUCLEOTIDE SEQUENCE [LARGE SCALE GENOMIC DNA]</scope>
    <source>
        <strain evidence="1 2">CSUR P1491</strain>
    </source>
</reference>
<evidence type="ECO:0000313" key="2">
    <source>
        <dbReference type="Proteomes" id="UP000199251"/>
    </source>
</evidence>
<dbReference type="EMBL" id="CTEE01000001">
    <property type="protein sequence ID" value="CQD02699.1"/>
    <property type="molecule type" value="Genomic_DNA"/>
</dbReference>
<name>A0A0E3WAY3_MYCLN</name>
<gene>
    <name evidence="1" type="ORF">BN1232_00205</name>
</gene>
<dbReference type="AlphaFoldDB" id="A0A0E3WAY3"/>
<evidence type="ECO:0000313" key="1">
    <source>
        <dbReference type="EMBL" id="CQD02699.1"/>
    </source>
</evidence>
<accession>A0A0E3WAY3</accession>
<protein>
    <submittedName>
        <fullName evidence="1">Uncharacterized protein</fullName>
    </submittedName>
</protein>
<dbReference type="STRING" id="141349.BN1232_00205"/>
<organism evidence="1 2">
    <name type="scientific">Mycobacterium lentiflavum</name>
    <dbReference type="NCBI Taxonomy" id="141349"/>
    <lineage>
        <taxon>Bacteria</taxon>
        <taxon>Bacillati</taxon>
        <taxon>Actinomycetota</taxon>
        <taxon>Actinomycetes</taxon>
        <taxon>Mycobacteriales</taxon>
        <taxon>Mycobacteriaceae</taxon>
        <taxon>Mycobacterium</taxon>
        <taxon>Mycobacterium simiae complex</taxon>
    </lineage>
</organism>
<sequence>MSGTTLAVAALGYQGPGSAAVHLRNVGDQPARVVLLGAPLSPESC</sequence>